<accession>A0A8J3K9N3</accession>
<protein>
    <submittedName>
        <fullName evidence="3">Endo alpha-1,4 polygalactosaminidase</fullName>
    </submittedName>
</protein>
<feature type="compositionally biased region" description="Polar residues" evidence="1">
    <location>
        <begin position="34"/>
        <end position="48"/>
    </location>
</feature>
<evidence type="ECO:0000313" key="3">
    <source>
        <dbReference type="EMBL" id="GIF96689.1"/>
    </source>
</evidence>
<evidence type="ECO:0000313" key="4">
    <source>
        <dbReference type="Proteomes" id="UP000659904"/>
    </source>
</evidence>
<feature type="region of interest" description="Disordered" evidence="1">
    <location>
        <begin position="34"/>
        <end position="85"/>
    </location>
</feature>
<dbReference type="InterPro" id="IPR013785">
    <property type="entry name" value="Aldolase_TIM"/>
</dbReference>
<dbReference type="InterPro" id="IPR004352">
    <property type="entry name" value="GH114_TIM-barrel"/>
</dbReference>
<sequence length="316" mass="33516">MNARRALLPLATGLVLAAGIWLAVTAIAQLPTSSPDQSQAAQLPTGPTTDPAAGASKPPAADPSSSTSAGTATPGGLPGTATGRWQPKVGASWQWQLSGKTDLTVAADVYDLDAFTTTAEQVADLHRAGRKVICYVNAGAYEEFRPDRGRYPAEVLGSDLSGWPGERWVDIRRWDLLQPILTARFTMCRDKGFDGVEPDNVDAYANDSGFPLNAADQLEFNRRVAKLARDLGLAVGLKNDVEQAADLVGVMDFAVNEECAKYRECSALSVFITAGKPVFHVEYELPPAAFCPVTKPLGFSSIGKPPALGAQRTACP</sequence>
<feature type="domain" description="Glycoside-hydrolase family GH114 TIM-barrel" evidence="2">
    <location>
        <begin position="92"/>
        <end position="308"/>
    </location>
</feature>
<dbReference type="PANTHER" id="PTHR35273:SF2">
    <property type="entry name" value="ALPHA-GALACTOSIDASE"/>
    <property type="match status" value="1"/>
</dbReference>
<reference evidence="3 4" key="1">
    <citation type="submission" date="2021-01" db="EMBL/GenBank/DDBJ databases">
        <title>Whole genome shotgun sequence of Catellatospora citrea NBRC 14495.</title>
        <authorList>
            <person name="Komaki H."/>
            <person name="Tamura T."/>
        </authorList>
    </citation>
    <scope>NUCLEOTIDE SEQUENCE [LARGE SCALE GENOMIC DNA]</scope>
    <source>
        <strain evidence="3 4">NBRC 14495</strain>
    </source>
</reference>
<dbReference type="PANTHER" id="PTHR35273">
    <property type="entry name" value="ALPHA-1,4 POLYGALACTOSAMINIDASE, PUTATIVE (AFU_ORTHOLOGUE AFUA_3G07890)-RELATED"/>
    <property type="match status" value="1"/>
</dbReference>
<keyword evidence="4" id="KW-1185">Reference proteome</keyword>
<dbReference type="InterPro" id="IPR017853">
    <property type="entry name" value="GH"/>
</dbReference>
<name>A0A8J3K9N3_9ACTN</name>
<feature type="compositionally biased region" description="Low complexity" evidence="1">
    <location>
        <begin position="51"/>
        <end position="83"/>
    </location>
</feature>
<evidence type="ECO:0000256" key="1">
    <source>
        <dbReference type="SAM" id="MobiDB-lite"/>
    </source>
</evidence>
<gene>
    <name evidence="3" type="ORF">Cci01nite_17830</name>
</gene>
<proteinExistence type="predicted"/>
<dbReference type="Proteomes" id="UP000659904">
    <property type="component" value="Unassembled WGS sequence"/>
</dbReference>
<dbReference type="EMBL" id="BONH01000005">
    <property type="protein sequence ID" value="GIF96689.1"/>
    <property type="molecule type" value="Genomic_DNA"/>
</dbReference>
<dbReference type="Gene3D" id="3.20.20.70">
    <property type="entry name" value="Aldolase class I"/>
    <property type="match status" value="1"/>
</dbReference>
<comment type="caution">
    <text evidence="3">The sequence shown here is derived from an EMBL/GenBank/DDBJ whole genome shotgun (WGS) entry which is preliminary data.</text>
</comment>
<dbReference type="SUPFAM" id="SSF51445">
    <property type="entry name" value="(Trans)glycosidases"/>
    <property type="match status" value="1"/>
</dbReference>
<evidence type="ECO:0000259" key="2">
    <source>
        <dbReference type="Pfam" id="PF03537"/>
    </source>
</evidence>
<dbReference type="AlphaFoldDB" id="A0A8J3K9N3"/>
<dbReference type="RefSeq" id="WP_301549428.1">
    <property type="nucleotide sequence ID" value="NZ_RAPR01000001.1"/>
</dbReference>
<dbReference type="Pfam" id="PF03537">
    <property type="entry name" value="Glyco_hydro_114"/>
    <property type="match status" value="1"/>
</dbReference>
<organism evidence="3 4">
    <name type="scientific">Catellatospora citrea</name>
    <dbReference type="NCBI Taxonomy" id="53366"/>
    <lineage>
        <taxon>Bacteria</taxon>
        <taxon>Bacillati</taxon>
        <taxon>Actinomycetota</taxon>
        <taxon>Actinomycetes</taxon>
        <taxon>Micromonosporales</taxon>
        <taxon>Micromonosporaceae</taxon>
        <taxon>Catellatospora</taxon>
    </lineage>
</organism>